<evidence type="ECO:0000256" key="6">
    <source>
        <dbReference type="ARBA" id="ARBA00022603"/>
    </source>
</evidence>
<feature type="compositionally biased region" description="Low complexity" evidence="16">
    <location>
        <begin position="394"/>
        <end position="403"/>
    </location>
</feature>
<evidence type="ECO:0000256" key="1">
    <source>
        <dbReference type="ARBA" id="ARBA00004123"/>
    </source>
</evidence>
<dbReference type="InterPro" id="IPR001214">
    <property type="entry name" value="SET_dom"/>
</dbReference>
<evidence type="ECO:0000313" key="19">
    <source>
        <dbReference type="Proteomes" id="UP001367676"/>
    </source>
</evidence>
<dbReference type="Gene3D" id="2.170.270.10">
    <property type="entry name" value="SET domain"/>
    <property type="match status" value="1"/>
</dbReference>
<keyword evidence="5" id="KW-0678">Repressor</keyword>
<evidence type="ECO:0000256" key="4">
    <source>
        <dbReference type="ARBA" id="ARBA00022454"/>
    </source>
</evidence>
<dbReference type="PANTHER" id="PTHR12977:SF4">
    <property type="entry name" value="HISTONE-LYSINE N-METHYLTRANSFERASE KMT5B"/>
    <property type="match status" value="1"/>
</dbReference>
<evidence type="ECO:0000256" key="3">
    <source>
        <dbReference type="ARBA" id="ARBA00012188"/>
    </source>
</evidence>
<keyword evidence="12" id="KW-0539">Nucleus</keyword>
<comment type="catalytic activity">
    <reaction evidence="14">
        <text>N(6),N(6)-dimethyl-L-lysyl(20)-[histone H4] + S-adenosyl-L-methionine = N(6),N(6),N(6)-trimethyl-L-lysyl(20)-[histone H4] + S-adenosyl-L-homocysteine + H(+)</text>
        <dbReference type="Rhea" id="RHEA:61992"/>
        <dbReference type="Rhea" id="RHEA-COMP:15556"/>
        <dbReference type="Rhea" id="RHEA-COMP:15998"/>
        <dbReference type="ChEBI" id="CHEBI:15378"/>
        <dbReference type="ChEBI" id="CHEBI:57856"/>
        <dbReference type="ChEBI" id="CHEBI:59789"/>
        <dbReference type="ChEBI" id="CHEBI:61961"/>
        <dbReference type="ChEBI" id="CHEBI:61976"/>
    </reaction>
</comment>
<dbReference type="PANTHER" id="PTHR12977">
    <property type="entry name" value="SUPPRESSOR OF VARIEGATION 4-20-RELATED"/>
    <property type="match status" value="1"/>
</dbReference>
<evidence type="ECO:0000256" key="11">
    <source>
        <dbReference type="ARBA" id="ARBA00023163"/>
    </source>
</evidence>
<dbReference type="GO" id="GO:0005694">
    <property type="term" value="C:chromosome"/>
    <property type="evidence" value="ECO:0007669"/>
    <property type="project" value="UniProtKB-SubCell"/>
</dbReference>
<keyword evidence="10" id="KW-0805">Transcription regulation</keyword>
<dbReference type="FunFam" id="1.10.10.1700:FF:000001">
    <property type="entry name" value="Histone-lysine N-methyltransferase"/>
    <property type="match status" value="1"/>
</dbReference>
<comment type="catalytic activity">
    <reaction evidence="13">
        <text>N(6)-methyl-L-lysyl(20)-[histone H4] + S-adenosyl-L-methionine = N(6),N(6)-dimethyl-L-lysyl(20)-[histone H4] + S-adenosyl-L-homocysteine + H(+)</text>
        <dbReference type="Rhea" id="RHEA:60348"/>
        <dbReference type="Rhea" id="RHEA-COMP:15555"/>
        <dbReference type="Rhea" id="RHEA-COMP:15556"/>
        <dbReference type="ChEBI" id="CHEBI:15378"/>
        <dbReference type="ChEBI" id="CHEBI:57856"/>
        <dbReference type="ChEBI" id="CHEBI:59789"/>
        <dbReference type="ChEBI" id="CHEBI:61929"/>
        <dbReference type="ChEBI" id="CHEBI:61976"/>
        <dbReference type="EC" id="2.1.1.362"/>
    </reaction>
</comment>
<feature type="region of interest" description="Disordered" evidence="16">
    <location>
        <begin position="599"/>
        <end position="628"/>
    </location>
</feature>
<keyword evidence="9" id="KW-0156">Chromatin regulator</keyword>
<evidence type="ECO:0000256" key="13">
    <source>
        <dbReference type="ARBA" id="ARBA00051837"/>
    </source>
</evidence>
<dbReference type="EC" id="2.1.1.362" evidence="3"/>
<dbReference type="FunFam" id="2.170.270.10:FF:000006">
    <property type="entry name" value="Histone-lysine N-methyltransferase"/>
    <property type="match status" value="1"/>
</dbReference>
<evidence type="ECO:0000256" key="10">
    <source>
        <dbReference type="ARBA" id="ARBA00023015"/>
    </source>
</evidence>
<dbReference type="InterPro" id="IPR046341">
    <property type="entry name" value="SET_dom_sf"/>
</dbReference>
<comment type="subcellular location">
    <subcellularLocation>
        <location evidence="2">Chromosome</location>
    </subcellularLocation>
    <subcellularLocation>
        <location evidence="1">Nucleus</location>
    </subcellularLocation>
</comment>
<evidence type="ECO:0000256" key="5">
    <source>
        <dbReference type="ARBA" id="ARBA00022491"/>
    </source>
</evidence>
<gene>
    <name evidence="18" type="ORF">V9T40_000805</name>
</gene>
<dbReference type="GO" id="GO:0032259">
    <property type="term" value="P:methylation"/>
    <property type="evidence" value="ECO:0007669"/>
    <property type="project" value="UniProtKB-KW"/>
</dbReference>
<keyword evidence="6" id="KW-0489">Methyltransferase</keyword>
<evidence type="ECO:0000259" key="17">
    <source>
        <dbReference type="PROSITE" id="PS50280"/>
    </source>
</evidence>
<evidence type="ECO:0000256" key="16">
    <source>
        <dbReference type="SAM" id="MobiDB-lite"/>
    </source>
</evidence>
<sequence>MTLINQSNSNMKPKELSIYDDLATSLILDPLLGFATHKMNIRYRPPKANTEELKNIILDFIERQDYERTYERLLLGEWMPRSLRFPKCKLLTHLLKDHIYRYLSVFDDNSGFEIVPCYRYMLEGKKGAKVLATKHWYKNDKIPYLVGCIAEMTELEEQKLLHPGKNDFSVMYSCRKNCAQLWLGPAAFINHDCEANCKFVPTGRDTACVKVLRDIKPGDEITCFYGQDFFGDDNCYCECETCERNKSGAFAAKENTQTENIRYPLRNALKKNQGKKEGECSPPSNLLTDVDKSQPDQDSVANRKKGLTRYDQDLIEKCTFTESRCRPLSGKRKIGLASVCAAVKRSRKSDPIAGENEPSKTSTLNKLTFPNQFHEADEQNSFLRMEEFCENSETESVSSESTSMASDAKSGSSDDTCAPYDVTSVASDISSVSSSAQLAASDVPIETGPASSDIRAVASKTGPVSCETGHVSSDIRAIATEFTAIPSRSAPSDARSSRVKTKVKRKVKKRNEFSDTNADCAAHLKMKLKYSYEDLFGKLKIENSSATDECCLRRLSGDDGETETVTRRSHRNYLCDQSSSDSKDVYEFDDEEDAVIQPLCRKSSGKSEAEPSPKSEPVEDAQQKPPEKLKLKLKIRKCYQFDGLQMRDTEPHYEVLIL</sequence>
<keyword evidence="11" id="KW-0804">Transcription</keyword>
<dbReference type="InterPro" id="IPR041938">
    <property type="entry name" value="Hist-Lys_N-MTase_N"/>
</dbReference>
<dbReference type="Proteomes" id="UP001367676">
    <property type="component" value="Unassembled WGS sequence"/>
</dbReference>
<dbReference type="AlphaFoldDB" id="A0AAN9TBN9"/>
<dbReference type="PROSITE" id="PS51570">
    <property type="entry name" value="SAM_MT43_SUVAR420_2"/>
    <property type="match status" value="1"/>
</dbReference>
<comment type="caution">
    <text evidence="18">The sequence shown here is derived from an EMBL/GenBank/DDBJ whole genome shotgun (WGS) entry which is preliminary data.</text>
</comment>
<dbReference type="InterPro" id="IPR039977">
    <property type="entry name" value="Suv4-20/Set9"/>
</dbReference>
<feature type="region of interest" description="Disordered" evidence="16">
    <location>
        <begin position="271"/>
        <end position="305"/>
    </location>
</feature>
<accession>A0AAN9TBN9</accession>
<keyword evidence="8" id="KW-0949">S-adenosyl-L-methionine</keyword>
<evidence type="ECO:0000313" key="18">
    <source>
        <dbReference type="EMBL" id="KAK7580176.1"/>
    </source>
</evidence>
<evidence type="ECO:0000256" key="2">
    <source>
        <dbReference type="ARBA" id="ARBA00004286"/>
    </source>
</evidence>
<evidence type="ECO:0000256" key="14">
    <source>
        <dbReference type="ARBA" id="ARBA00052814"/>
    </source>
</evidence>
<evidence type="ECO:0000256" key="7">
    <source>
        <dbReference type="ARBA" id="ARBA00022679"/>
    </source>
</evidence>
<dbReference type="SMART" id="SM00317">
    <property type="entry name" value="SET"/>
    <property type="match status" value="1"/>
</dbReference>
<feature type="domain" description="SET" evidence="17">
    <location>
        <begin position="110"/>
        <end position="226"/>
    </location>
</feature>
<dbReference type="GO" id="GO:0005634">
    <property type="term" value="C:nucleus"/>
    <property type="evidence" value="ECO:0007669"/>
    <property type="project" value="UniProtKB-SubCell"/>
</dbReference>
<keyword evidence="7" id="KW-0808">Transferase</keyword>
<dbReference type="GO" id="GO:0140941">
    <property type="term" value="F:histone H4K20me methyltransferase activity"/>
    <property type="evidence" value="ECO:0007669"/>
    <property type="project" value="UniProtKB-EC"/>
</dbReference>
<keyword evidence="4" id="KW-0158">Chromosome</keyword>
<dbReference type="InterPro" id="IPR025790">
    <property type="entry name" value="Suv4-20_animal"/>
</dbReference>
<dbReference type="Pfam" id="PF00856">
    <property type="entry name" value="SET"/>
    <property type="match status" value="1"/>
</dbReference>
<feature type="region of interest" description="Disordered" evidence="16">
    <location>
        <begin position="389"/>
        <end position="415"/>
    </location>
</feature>
<dbReference type="EMBL" id="JBBCAQ010000034">
    <property type="protein sequence ID" value="KAK7580176.1"/>
    <property type="molecule type" value="Genomic_DNA"/>
</dbReference>
<reference evidence="18 19" key="1">
    <citation type="submission" date="2024-03" db="EMBL/GenBank/DDBJ databases">
        <title>Adaptation during the transition from Ophiocordyceps entomopathogen to insect associate is accompanied by gene loss and intensified selection.</title>
        <authorList>
            <person name="Ward C.M."/>
            <person name="Onetto C.A."/>
            <person name="Borneman A.R."/>
        </authorList>
    </citation>
    <scope>NUCLEOTIDE SEQUENCE [LARGE SCALE GENOMIC DNA]</scope>
    <source>
        <strain evidence="18">AWRI1</strain>
        <tissue evidence="18">Single Adult Female</tissue>
    </source>
</reference>
<evidence type="ECO:0000256" key="12">
    <source>
        <dbReference type="ARBA" id="ARBA00023242"/>
    </source>
</evidence>
<keyword evidence="19" id="KW-1185">Reference proteome</keyword>
<proteinExistence type="predicted"/>
<organism evidence="18 19">
    <name type="scientific">Parthenolecanium corni</name>
    <dbReference type="NCBI Taxonomy" id="536013"/>
    <lineage>
        <taxon>Eukaryota</taxon>
        <taxon>Metazoa</taxon>
        <taxon>Ecdysozoa</taxon>
        <taxon>Arthropoda</taxon>
        <taxon>Hexapoda</taxon>
        <taxon>Insecta</taxon>
        <taxon>Pterygota</taxon>
        <taxon>Neoptera</taxon>
        <taxon>Paraneoptera</taxon>
        <taxon>Hemiptera</taxon>
        <taxon>Sternorrhyncha</taxon>
        <taxon>Coccoidea</taxon>
        <taxon>Coccidae</taxon>
        <taxon>Parthenolecanium</taxon>
    </lineage>
</organism>
<protein>
    <recommendedName>
        <fullName evidence="15">Histone-lysine N-methyltransferase Suv4-20</fullName>
        <ecNumber evidence="3">2.1.1.362</ecNumber>
    </recommendedName>
</protein>
<name>A0AAN9TBN9_9HEMI</name>
<dbReference type="Gene3D" id="1.10.10.1700">
    <property type="entry name" value="Histone-lysine N-methyltransferase"/>
    <property type="match status" value="1"/>
</dbReference>
<dbReference type="SUPFAM" id="SSF82199">
    <property type="entry name" value="SET domain"/>
    <property type="match status" value="1"/>
</dbReference>
<feature type="region of interest" description="Disordered" evidence="16">
    <location>
        <begin position="346"/>
        <end position="365"/>
    </location>
</feature>
<dbReference type="PROSITE" id="PS50280">
    <property type="entry name" value="SET"/>
    <property type="match status" value="1"/>
</dbReference>
<evidence type="ECO:0000256" key="8">
    <source>
        <dbReference type="ARBA" id="ARBA00022691"/>
    </source>
</evidence>
<feature type="compositionally biased region" description="Basic and acidic residues" evidence="16">
    <location>
        <begin position="605"/>
        <end position="628"/>
    </location>
</feature>
<evidence type="ECO:0000256" key="15">
    <source>
        <dbReference type="ARBA" id="ARBA00071597"/>
    </source>
</evidence>
<evidence type="ECO:0000256" key="9">
    <source>
        <dbReference type="ARBA" id="ARBA00022853"/>
    </source>
</evidence>